<proteinExistence type="predicted"/>
<dbReference type="Gene3D" id="3.40.50.1820">
    <property type="entry name" value="alpha/beta hydrolase"/>
    <property type="match status" value="1"/>
</dbReference>
<dbReference type="InterPro" id="IPR029058">
    <property type="entry name" value="AB_hydrolase_fold"/>
</dbReference>
<dbReference type="InterPro" id="IPR000073">
    <property type="entry name" value="AB_hydrolase_1"/>
</dbReference>
<dbReference type="Proteomes" id="UP000199019">
    <property type="component" value="Unassembled WGS sequence"/>
</dbReference>
<dbReference type="GO" id="GO:0016787">
    <property type="term" value="F:hydrolase activity"/>
    <property type="evidence" value="ECO:0007669"/>
    <property type="project" value="UniProtKB-KW"/>
</dbReference>
<feature type="domain" description="AB hydrolase-1" evidence="1">
    <location>
        <begin position="5"/>
        <end position="226"/>
    </location>
</feature>
<dbReference type="AlphaFoldDB" id="A0A1H9V1E8"/>
<protein>
    <submittedName>
        <fullName evidence="2">Lysophospholipase, alpha-beta hydrolase superfamily</fullName>
    </submittedName>
</protein>
<organism evidence="2 3">
    <name type="scientific">Pedococcus cremeus</name>
    <dbReference type="NCBI Taxonomy" id="587636"/>
    <lineage>
        <taxon>Bacteria</taxon>
        <taxon>Bacillati</taxon>
        <taxon>Actinomycetota</taxon>
        <taxon>Actinomycetes</taxon>
        <taxon>Micrococcales</taxon>
        <taxon>Intrasporangiaceae</taxon>
        <taxon>Pedococcus</taxon>
    </lineage>
</organism>
<evidence type="ECO:0000259" key="1">
    <source>
        <dbReference type="Pfam" id="PF12697"/>
    </source>
</evidence>
<sequence length="248" mass="26121">MTTRLVLVHGTRVSGAAWRLPAYLEVLAGFDVVTPDLPGHGARLEERFTTDAAVAVIAEAVDGGDPSDPVVLVGHSLGGYMAMAYAARHPTRLAGLVLIGASAVPRGPGAAAYRAFASLIPRLGAQRLARLSNRAMVRLTDVETARAVLDDGESYAATADAWAAVMADGDPRLLRDVTCPVLLVSGQWDQLRVHARRFAAQCRDARVVVVPRATHLLPLSHPRVVATLLRDFALEVGGGADSGHSATT</sequence>
<keyword evidence="3" id="KW-1185">Reference proteome</keyword>
<dbReference type="SUPFAM" id="SSF53474">
    <property type="entry name" value="alpha/beta-Hydrolases"/>
    <property type="match status" value="1"/>
</dbReference>
<name>A0A1H9V1E8_9MICO</name>
<dbReference type="OrthoDB" id="5495375at2"/>
<evidence type="ECO:0000313" key="2">
    <source>
        <dbReference type="EMBL" id="SES15419.1"/>
    </source>
</evidence>
<dbReference type="RefSeq" id="WP_091758047.1">
    <property type="nucleotide sequence ID" value="NZ_FOHB01000003.1"/>
</dbReference>
<reference evidence="3" key="1">
    <citation type="submission" date="2016-10" db="EMBL/GenBank/DDBJ databases">
        <authorList>
            <person name="Varghese N."/>
            <person name="Submissions S."/>
        </authorList>
    </citation>
    <scope>NUCLEOTIDE SEQUENCE [LARGE SCALE GENOMIC DNA]</scope>
    <source>
        <strain evidence="3">CGMCC 1.6963</strain>
    </source>
</reference>
<dbReference type="STRING" id="587636.SAMN05216199_2233"/>
<dbReference type="EMBL" id="FOHB01000003">
    <property type="protein sequence ID" value="SES15419.1"/>
    <property type="molecule type" value="Genomic_DNA"/>
</dbReference>
<accession>A0A1H9V1E8</accession>
<evidence type="ECO:0000313" key="3">
    <source>
        <dbReference type="Proteomes" id="UP000199019"/>
    </source>
</evidence>
<keyword evidence="2" id="KW-0378">Hydrolase</keyword>
<gene>
    <name evidence="2" type="ORF">SAMN05216199_2233</name>
</gene>
<dbReference type="PANTHER" id="PTHR43689:SF8">
    <property type="entry name" value="ALPHA_BETA-HYDROLASES SUPERFAMILY PROTEIN"/>
    <property type="match status" value="1"/>
</dbReference>
<dbReference type="PANTHER" id="PTHR43689">
    <property type="entry name" value="HYDROLASE"/>
    <property type="match status" value="1"/>
</dbReference>
<dbReference type="Pfam" id="PF12697">
    <property type="entry name" value="Abhydrolase_6"/>
    <property type="match status" value="1"/>
</dbReference>
<dbReference type="PRINTS" id="PR00111">
    <property type="entry name" value="ABHYDROLASE"/>
</dbReference>